<proteinExistence type="predicted"/>
<organism evidence="2 3">
    <name type="scientific">Capsicum annuum</name>
    <name type="common">Capsicum pepper</name>
    <dbReference type="NCBI Taxonomy" id="4072"/>
    <lineage>
        <taxon>Eukaryota</taxon>
        <taxon>Viridiplantae</taxon>
        <taxon>Streptophyta</taxon>
        <taxon>Embryophyta</taxon>
        <taxon>Tracheophyta</taxon>
        <taxon>Spermatophyta</taxon>
        <taxon>Magnoliopsida</taxon>
        <taxon>eudicotyledons</taxon>
        <taxon>Gunneridae</taxon>
        <taxon>Pentapetalae</taxon>
        <taxon>asterids</taxon>
        <taxon>lamiids</taxon>
        <taxon>Solanales</taxon>
        <taxon>Solanaceae</taxon>
        <taxon>Solanoideae</taxon>
        <taxon>Capsiceae</taxon>
        <taxon>Capsicum</taxon>
    </lineage>
</organism>
<dbReference type="STRING" id="4072.A0A2G3AN88"/>
<protein>
    <recommendedName>
        <fullName evidence="1">Factor of DNA methylation 1-5/IDN2 domain-containing protein</fullName>
    </recommendedName>
</protein>
<feature type="domain" description="Factor of DNA methylation 1-5/IDN2" evidence="1">
    <location>
        <begin position="32"/>
        <end position="133"/>
    </location>
</feature>
<dbReference type="AlphaFoldDB" id="A0A2G3AN88"/>
<name>A0A2G3AN88_CAPAN</name>
<dbReference type="PANTHER" id="PTHR21596">
    <property type="entry name" value="RIBONUCLEASE P SUBUNIT P38"/>
    <property type="match status" value="1"/>
</dbReference>
<evidence type="ECO:0000259" key="1">
    <source>
        <dbReference type="Pfam" id="PF03469"/>
    </source>
</evidence>
<dbReference type="GO" id="GO:0080188">
    <property type="term" value="P:gene silencing by siRNA-directed DNA methylation"/>
    <property type="evidence" value="ECO:0007669"/>
    <property type="project" value="InterPro"/>
</dbReference>
<evidence type="ECO:0000313" key="2">
    <source>
        <dbReference type="EMBL" id="PHT95694.1"/>
    </source>
</evidence>
<comment type="caution">
    <text evidence="2">The sequence shown here is derived from an EMBL/GenBank/DDBJ whole genome shotgun (WGS) entry which is preliminary data.</text>
</comment>
<dbReference type="SMR" id="A0A2G3AN88"/>
<dbReference type="PANTHER" id="PTHR21596:SF23">
    <property type="entry name" value="FACTOR OF DNA METHYLATION 4"/>
    <property type="match status" value="1"/>
</dbReference>
<dbReference type="InterPro" id="IPR005379">
    <property type="entry name" value="FDM1-5/IDN2_XH"/>
</dbReference>
<evidence type="ECO:0000313" key="3">
    <source>
        <dbReference type="Proteomes" id="UP000222542"/>
    </source>
</evidence>
<dbReference type="InterPro" id="IPR045177">
    <property type="entry name" value="FDM1-5/IDN2"/>
</dbReference>
<reference evidence="2 3" key="2">
    <citation type="journal article" date="2017" name="Genome Biol.">
        <title>New reference genome sequences of hot pepper reveal the massive evolution of plant disease-resistance genes by retroduplication.</title>
        <authorList>
            <person name="Kim S."/>
            <person name="Park J."/>
            <person name="Yeom S.I."/>
            <person name="Kim Y.M."/>
            <person name="Seo E."/>
            <person name="Kim K.T."/>
            <person name="Kim M.S."/>
            <person name="Lee J.M."/>
            <person name="Cheong K."/>
            <person name="Shin H.S."/>
            <person name="Kim S.B."/>
            <person name="Han K."/>
            <person name="Lee J."/>
            <person name="Park M."/>
            <person name="Lee H.A."/>
            <person name="Lee H.Y."/>
            <person name="Lee Y."/>
            <person name="Oh S."/>
            <person name="Lee J.H."/>
            <person name="Choi E."/>
            <person name="Choi E."/>
            <person name="Lee S.E."/>
            <person name="Jeon J."/>
            <person name="Kim H."/>
            <person name="Choi G."/>
            <person name="Song H."/>
            <person name="Lee J."/>
            <person name="Lee S.C."/>
            <person name="Kwon J.K."/>
            <person name="Lee H.Y."/>
            <person name="Koo N."/>
            <person name="Hong Y."/>
            <person name="Kim R.W."/>
            <person name="Kang W.H."/>
            <person name="Huh J.H."/>
            <person name="Kang B.C."/>
            <person name="Yang T.J."/>
            <person name="Lee Y.H."/>
            <person name="Bennetzen J.L."/>
            <person name="Choi D."/>
        </authorList>
    </citation>
    <scope>NUCLEOTIDE SEQUENCE [LARGE SCALE GENOMIC DNA]</scope>
    <source>
        <strain evidence="3">cv. CM334</strain>
    </source>
</reference>
<sequence length="133" mass="15581">MLEEREEESPTLVVNEMVLSDLCSDDMDVGIKKLGVIDSYPFRTACKQKFSRQVAEEKAIEWCSIWQTAVEDPNWNPFRTISPQMGKLEDKELQQLRKDWGYEAYSAVVIALTEIKEYNTKGRTMTHHLWNYE</sequence>
<dbReference type="Pfam" id="PF03469">
    <property type="entry name" value="XH"/>
    <property type="match status" value="1"/>
</dbReference>
<dbReference type="OMA" id="VKKCCAK"/>
<dbReference type="Gramene" id="PHT95694">
    <property type="protein sequence ID" value="PHT95694"/>
    <property type="gene ID" value="T459_03576"/>
</dbReference>
<accession>A0A2G3AN88</accession>
<reference evidence="2 3" key="1">
    <citation type="journal article" date="2014" name="Nat. Genet.">
        <title>Genome sequence of the hot pepper provides insights into the evolution of pungency in Capsicum species.</title>
        <authorList>
            <person name="Kim S."/>
            <person name="Park M."/>
            <person name="Yeom S.I."/>
            <person name="Kim Y.M."/>
            <person name="Lee J.M."/>
            <person name="Lee H.A."/>
            <person name="Seo E."/>
            <person name="Choi J."/>
            <person name="Cheong K."/>
            <person name="Kim K.T."/>
            <person name="Jung K."/>
            <person name="Lee G.W."/>
            <person name="Oh S.K."/>
            <person name="Bae C."/>
            <person name="Kim S.B."/>
            <person name="Lee H.Y."/>
            <person name="Kim S.Y."/>
            <person name="Kim M.S."/>
            <person name="Kang B.C."/>
            <person name="Jo Y.D."/>
            <person name="Yang H.B."/>
            <person name="Jeong H.J."/>
            <person name="Kang W.H."/>
            <person name="Kwon J.K."/>
            <person name="Shin C."/>
            <person name="Lim J.Y."/>
            <person name="Park J.H."/>
            <person name="Huh J.H."/>
            <person name="Kim J.S."/>
            <person name="Kim B.D."/>
            <person name="Cohen O."/>
            <person name="Paran I."/>
            <person name="Suh M.C."/>
            <person name="Lee S.B."/>
            <person name="Kim Y.K."/>
            <person name="Shin Y."/>
            <person name="Noh S.J."/>
            <person name="Park J."/>
            <person name="Seo Y.S."/>
            <person name="Kwon S.Y."/>
            <person name="Kim H.A."/>
            <person name="Park J.M."/>
            <person name="Kim H.J."/>
            <person name="Choi S.B."/>
            <person name="Bosland P.W."/>
            <person name="Reeves G."/>
            <person name="Jo S.H."/>
            <person name="Lee B.W."/>
            <person name="Cho H.T."/>
            <person name="Choi H.S."/>
            <person name="Lee M.S."/>
            <person name="Yu Y."/>
            <person name="Do Choi Y."/>
            <person name="Park B.S."/>
            <person name="van Deynze A."/>
            <person name="Ashrafi H."/>
            <person name="Hill T."/>
            <person name="Kim W.T."/>
            <person name="Pai H.S."/>
            <person name="Ahn H.K."/>
            <person name="Yeam I."/>
            <person name="Giovannoni J.J."/>
            <person name="Rose J.K."/>
            <person name="Sorensen I."/>
            <person name="Lee S.J."/>
            <person name="Kim R.W."/>
            <person name="Choi I.Y."/>
            <person name="Choi B.S."/>
            <person name="Lim J.S."/>
            <person name="Lee Y.H."/>
            <person name="Choi D."/>
        </authorList>
    </citation>
    <scope>NUCLEOTIDE SEQUENCE [LARGE SCALE GENOMIC DNA]</scope>
    <source>
        <strain evidence="3">cv. CM334</strain>
    </source>
</reference>
<keyword evidence="3" id="KW-1185">Reference proteome</keyword>
<gene>
    <name evidence="2" type="ORF">T459_03576</name>
</gene>
<dbReference type="EMBL" id="AYRZ02000001">
    <property type="protein sequence ID" value="PHT95694.1"/>
    <property type="molecule type" value="Genomic_DNA"/>
</dbReference>
<dbReference type="Proteomes" id="UP000222542">
    <property type="component" value="Unassembled WGS sequence"/>
</dbReference>